<dbReference type="InterPro" id="IPR001466">
    <property type="entry name" value="Beta-lactam-related"/>
</dbReference>
<evidence type="ECO:0000259" key="1">
    <source>
        <dbReference type="Pfam" id="PF00144"/>
    </source>
</evidence>
<dbReference type="PANTHER" id="PTHR46825:SF7">
    <property type="entry name" value="D-ALANYL-D-ALANINE CARBOXYPEPTIDASE"/>
    <property type="match status" value="1"/>
</dbReference>
<comment type="caution">
    <text evidence="2">The sequence shown here is derived from an EMBL/GenBank/DDBJ whole genome shotgun (WGS) entry which is preliminary data.</text>
</comment>
<dbReference type="OrthoDB" id="7791015at2"/>
<accession>A0A418VS67</accession>
<dbReference type="AlphaFoldDB" id="A0A418VS67"/>
<dbReference type="PANTHER" id="PTHR46825">
    <property type="entry name" value="D-ALANYL-D-ALANINE-CARBOXYPEPTIDASE/ENDOPEPTIDASE AMPH"/>
    <property type="match status" value="1"/>
</dbReference>
<dbReference type="Proteomes" id="UP000283458">
    <property type="component" value="Unassembled WGS sequence"/>
</dbReference>
<dbReference type="Pfam" id="PF00144">
    <property type="entry name" value="Beta-lactamase"/>
    <property type="match status" value="1"/>
</dbReference>
<dbReference type="Gene3D" id="3.40.710.10">
    <property type="entry name" value="DD-peptidase/beta-lactamase superfamily"/>
    <property type="match status" value="1"/>
</dbReference>
<evidence type="ECO:0000313" key="3">
    <source>
        <dbReference type="Proteomes" id="UP000283458"/>
    </source>
</evidence>
<feature type="domain" description="Beta-lactamase-related" evidence="1">
    <location>
        <begin position="42"/>
        <end position="365"/>
    </location>
</feature>
<proteinExistence type="predicted"/>
<keyword evidence="3" id="KW-1185">Reference proteome</keyword>
<protein>
    <submittedName>
        <fullName evidence="2">Class A beta-lactamase-related serine hydrolase</fullName>
    </submittedName>
</protein>
<organism evidence="2 3">
    <name type="scientific">Azospirillum cavernae</name>
    <dbReference type="NCBI Taxonomy" id="2320860"/>
    <lineage>
        <taxon>Bacteria</taxon>
        <taxon>Pseudomonadati</taxon>
        <taxon>Pseudomonadota</taxon>
        <taxon>Alphaproteobacteria</taxon>
        <taxon>Rhodospirillales</taxon>
        <taxon>Azospirillaceae</taxon>
        <taxon>Azospirillum</taxon>
    </lineage>
</organism>
<dbReference type="InterPro" id="IPR050491">
    <property type="entry name" value="AmpC-like"/>
</dbReference>
<dbReference type="InterPro" id="IPR012338">
    <property type="entry name" value="Beta-lactam/transpept-like"/>
</dbReference>
<dbReference type="SUPFAM" id="SSF56601">
    <property type="entry name" value="beta-lactamase/transpeptidase-like"/>
    <property type="match status" value="1"/>
</dbReference>
<dbReference type="GO" id="GO:0016787">
    <property type="term" value="F:hydrolase activity"/>
    <property type="evidence" value="ECO:0007669"/>
    <property type="project" value="UniProtKB-KW"/>
</dbReference>
<dbReference type="EMBL" id="QYUL01000003">
    <property type="protein sequence ID" value="RJF79259.1"/>
    <property type="molecule type" value="Genomic_DNA"/>
</dbReference>
<reference evidence="2 3" key="1">
    <citation type="submission" date="2018-09" db="EMBL/GenBank/DDBJ databases">
        <authorList>
            <person name="Zhu H."/>
        </authorList>
    </citation>
    <scope>NUCLEOTIDE SEQUENCE [LARGE SCALE GENOMIC DNA]</scope>
    <source>
        <strain evidence="2 3">K2W22B-5</strain>
    </source>
</reference>
<evidence type="ECO:0000313" key="2">
    <source>
        <dbReference type="EMBL" id="RJF79259.1"/>
    </source>
</evidence>
<name>A0A418VS67_9PROT</name>
<dbReference type="RefSeq" id="WP_119832717.1">
    <property type="nucleotide sequence ID" value="NZ_QYUL01000003.1"/>
</dbReference>
<gene>
    <name evidence="2" type="ORF">D3877_20840</name>
</gene>
<keyword evidence="2" id="KW-0378">Hydrolase</keyword>
<sequence>MTTPTQRIFKRLLAAVLATGFVGLTGLPTTARAQIVPQAQLEEALSATMRRYDAPGGVLLLSGPDGPPQIAAAGLAERAQRRPVTPNTRFHVASTGKMMTAVAALQLVQEGKIALDSPVLPLIDLPGAARLPNIATATVGDLLSHRSGVPDCLRNAKTPNPRHPNPHWTAAEALTSAPCGDPTKPGSFAYSNTNFILLGRIVEKLDGRPLADSLAARIFRPAGMTATTLGANRAEANLAHGYRPAAKKGAERVDASLYAYSSPLGDAPVTTTAADLDRFMTALFRRPGLLLRPETLATMLEDRAGDESDDGYGYGIAVEDSDWGKKYGHPGRLAGFRCESWHFPEANRTIILILNGDENSPDDVGIRLASALLPPPPPPAILPPE</sequence>